<protein>
    <recommendedName>
        <fullName evidence="2">Terminase large subunit gp17-like C-terminal domain-containing protein</fullName>
    </recommendedName>
</protein>
<dbReference type="EMBL" id="UINC01043212">
    <property type="protein sequence ID" value="SVB46938.1"/>
    <property type="molecule type" value="Genomic_DNA"/>
</dbReference>
<evidence type="ECO:0000313" key="1">
    <source>
        <dbReference type="EMBL" id="SVB46938.1"/>
    </source>
</evidence>
<reference evidence="1" key="1">
    <citation type="submission" date="2018-05" db="EMBL/GenBank/DDBJ databases">
        <authorList>
            <person name="Lanie J.A."/>
            <person name="Ng W.-L."/>
            <person name="Kazmierczak K.M."/>
            <person name="Andrzejewski T.M."/>
            <person name="Davidsen T.M."/>
            <person name="Wayne K.J."/>
            <person name="Tettelin H."/>
            <person name="Glass J.I."/>
            <person name="Rusch D."/>
            <person name="Podicherti R."/>
            <person name="Tsui H.-C.T."/>
            <person name="Winkler M.E."/>
        </authorList>
    </citation>
    <scope>NUCLEOTIDE SEQUENCE</scope>
</reference>
<name>A0A382E8B0_9ZZZZ</name>
<feature type="non-terminal residue" evidence="1">
    <location>
        <position position="1"/>
    </location>
</feature>
<sequence>QLKHLDEDGDAMKLQGFSVTFLGFDELGNWPMPEPIDLLQATMRSAAGVPTLFRATANPGGPGHGWVKERYIDVESDGRIFIPSKIQDNKPLMDNDPGYIDRIKASGPEWLVKAWLDGDWNVAPGAFFESVWDPMEHVVEPFEIPSEWKRWKSYDHGFKSPAGCVWFAQDYDGNVYLYRERYWCAKPNVGSETPIEDIAKDILDAEKKEKKRGIKFRNNVADSAIFMRDGRHKSVADTFSDYGVHWEASSKGPGSRVQGLSEFVDRLHSNSFKVFNNCKHWIRTVPSLPADPKRIEDIDTTAEDHLFDATRYGLMMRRAKTVKPKPKKKPPARYTMEWLDNLDVLYEDNQSWI</sequence>
<evidence type="ECO:0008006" key="2">
    <source>
        <dbReference type="Google" id="ProtNLM"/>
    </source>
</evidence>
<dbReference type="InterPro" id="IPR027417">
    <property type="entry name" value="P-loop_NTPase"/>
</dbReference>
<dbReference type="AlphaFoldDB" id="A0A382E8B0"/>
<accession>A0A382E8B0</accession>
<dbReference type="Gene3D" id="3.40.50.300">
    <property type="entry name" value="P-loop containing nucleotide triphosphate hydrolases"/>
    <property type="match status" value="1"/>
</dbReference>
<organism evidence="1">
    <name type="scientific">marine metagenome</name>
    <dbReference type="NCBI Taxonomy" id="408172"/>
    <lineage>
        <taxon>unclassified sequences</taxon>
        <taxon>metagenomes</taxon>
        <taxon>ecological metagenomes</taxon>
    </lineage>
</organism>
<dbReference type="Gene3D" id="3.30.420.280">
    <property type="match status" value="1"/>
</dbReference>
<gene>
    <name evidence="1" type="ORF">METZ01_LOCUS199792</name>
</gene>
<proteinExistence type="predicted"/>